<evidence type="ECO:0000259" key="1">
    <source>
        <dbReference type="Pfam" id="PF01844"/>
    </source>
</evidence>
<dbReference type="GO" id="GO:0003676">
    <property type="term" value="F:nucleic acid binding"/>
    <property type="evidence" value="ECO:0007669"/>
    <property type="project" value="InterPro"/>
</dbReference>
<dbReference type="Pfam" id="PF01844">
    <property type="entry name" value="HNH"/>
    <property type="match status" value="1"/>
</dbReference>
<accession>A0A4R3RGH0</accession>
<protein>
    <submittedName>
        <fullName evidence="2">5-methylcytosine-specific restriction protein A</fullName>
    </submittedName>
</protein>
<evidence type="ECO:0000313" key="2">
    <source>
        <dbReference type="EMBL" id="TCU34111.1"/>
    </source>
</evidence>
<dbReference type="Gene3D" id="1.10.30.50">
    <property type="match status" value="1"/>
</dbReference>
<feature type="domain" description="HNH" evidence="1">
    <location>
        <begin position="41"/>
        <end position="86"/>
    </location>
</feature>
<dbReference type="EMBL" id="SMBK01000013">
    <property type="protein sequence ID" value="TCU34111.1"/>
    <property type="molecule type" value="Genomic_DNA"/>
</dbReference>
<dbReference type="GO" id="GO:0004519">
    <property type="term" value="F:endonuclease activity"/>
    <property type="evidence" value="ECO:0007669"/>
    <property type="project" value="InterPro"/>
</dbReference>
<sequence length="117" mass="13816">MAVAAQKIAKVGRFRGSPAERGYDARWNAISLRFRRLNPFCMWCSQEGRDTLTDLVDHMIPVQDRPDLIHDFKNLWALCTYHHGRKFSLEVYARDNGLLHRLPTWCKDRDSRPQQFK</sequence>
<reference evidence="2 3" key="1">
    <citation type="submission" date="2019-03" db="EMBL/GenBank/DDBJ databases">
        <title>Genomic Encyclopedia of Type Strains, Phase IV (KMG-V): Genome sequencing to study the core and pangenomes of soil and plant-associated prokaryotes.</title>
        <authorList>
            <person name="Whitman W."/>
        </authorList>
    </citation>
    <scope>NUCLEOTIDE SEQUENCE [LARGE SCALE GENOMIC DNA]</scope>
    <source>
        <strain evidence="2 3">IE4868</strain>
    </source>
</reference>
<comment type="caution">
    <text evidence="2">The sequence shown here is derived from an EMBL/GenBank/DDBJ whole genome shotgun (WGS) entry which is preliminary data.</text>
</comment>
<name>A0A4R3RGH0_9HYPH</name>
<dbReference type="Proteomes" id="UP000295507">
    <property type="component" value="Unassembled WGS sequence"/>
</dbReference>
<proteinExistence type="predicted"/>
<organism evidence="2 3">
    <name type="scientific">Rhizobium azibense</name>
    <dbReference type="NCBI Taxonomy" id="1136135"/>
    <lineage>
        <taxon>Bacteria</taxon>
        <taxon>Pseudomonadati</taxon>
        <taxon>Pseudomonadota</taxon>
        <taxon>Alphaproteobacteria</taxon>
        <taxon>Hyphomicrobiales</taxon>
        <taxon>Rhizobiaceae</taxon>
        <taxon>Rhizobium/Agrobacterium group</taxon>
        <taxon>Rhizobium</taxon>
    </lineage>
</organism>
<evidence type="ECO:0000313" key="3">
    <source>
        <dbReference type="Proteomes" id="UP000295507"/>
    </source>
</evidence>
<dbReference type="InterPro" id="IPR002711">
    <property type="entry name" value="HNH"/>
</dbReference>
<dbReference type="AlphaFoldDB" id="A0A4R3RGH0"/>
<gene>
    <name evidence="2" type="ORF">EV129_11394</name>
</gene>
<dbReference type="GO" id="GO:0008270">
    <property type="term" value="F:zinc ion binding"/>
    <property type="evidence" value="ECO:0007669"/>
    <property type="project" value="InterPro"/>
</dbReference>